<keyword evidence="5" id="KW-0675">Receptor</keyword>
<dbReference type="EMBL" id="JADILW010000065">
    <property type="protein sequence ID" value="MBO8480306.1"/>
    <property type="molecule type" value="Genomic_DNA"/>
</dbReference>
<feature type="domain" description="Outer membrane protein beta-barrel" evidence="4">
    <location>
        <begin position="326"/>
        <end position="642"/>
    </location>
</feature>
<dbReference type="InterPro" id="IPR041700">
    <property type="entry name" value="OMP_b-brl_3"/>
</dbReference>
<evidence type="ECO:0000313" key="5">
    <source>
        <dbReference type="EMBL" id="MBO8480306.1"/>
    </source>
</evidence>
<name>A0A9D9IY65_9BACT</name>
<feature type="non-terminal residue" evidence="5">
    <location>
        <position position="1"/>
    </location>
</feature>
<comment type="caution">
    <text evidence="5">The sequence shown here is derived from an EMBL/GenBank/DDBJ whole genome shotgun (WGS) entry which is preliminary data.</text>
</comment>
<dbReference type="Gene3D" id="2.40.170.20">
    <property type="entry name" value="TonB-dependent receptor, beta-barrel domain"/>
    <property type="match status" value="1"/>
</dbReference>
<accession>A0A9D9IY65</accession>
<dbReference type="Pfam" id="PF14905">
    <property type="entry name" value="OMP_b-brl_3"/>
    <property type="match status" value="1"/>
</dbReference>
<dbReference type="PANTHER" id="PTHR40980">
    <property type="entry name" value="PLUG DOMAIN-CONTAINING PROTEIN"/>
    <property type="match status" value="1"/>
</dbReference>
<keyword evidence="2" id="KW-0472">Membrane</keyword>
<evidence type="ECO:0000313" key="6">
    <source>
        <dbReference type="Proteomes" id="UP000823769"/>
    </source>
</evidence>
<evidence type="ECO:0000256" key="2">
    <source>
        <dbReference type="ARBA" id="ARBA00023136"/>
    </source>
</evidence>
<dbReference type="Proteomes" id="UP000823769">
    <property type="component" value="Unassembled WGS sequence"/>
</dbReference>
<dbReference type="PANTHER" id="PTHR40980:SF5">
    <property type="entry name" value="TONB-DEPENDENT RECEPTOR"/>
    <property type="match status" value="1"/>
</dbReference>
<keyword evidence="3" id="KW-0998">Cell outer membrane</keyword>
<evidence type="ECO:0000259" key="4">
    <source>
        <dbReference type="Pfam" id="PF14905"/>
    </source>
</evidence>
<organism evidence="5 6">
    <name type="scientific">Candidatus Cryptobacteroides avistercoris</name>
    <dbReference type="NCBI Taxonomy" id="2840758"/>
    <lineage>
        <taxon>Bacteria</taxon>
        <taxon>Pseudomonadati</taxon>
        <taxon>Bacteroidota</taxon>
        <taxon>Bacteroidia</taxon>
        <taxon>Bacteroidales</taxon>
        <taxon>Candidatus Cryptobacteroides</taxon>
    </lineage>
</organism>
<comment type="subcellular location">
    <subcellularLocation>
        <location evidence="1">Cell outer membrane</location>
    </subcellularLocation>
</comment>
<evidence type="ECO:0000256" key="3">
    <source>
        <dbReference type="ARBA" id="ARBA00023237"/>
    </source>
</evidence>
<gene>
    <name evidence="5" type="ORF">IAB76_04245</name>
</gene>
<protein>
    <submittedName>
        <fullName evidence="5">TonB-dependent receptor</fullName>
    </submittedName>
</protein>
<dbReference type="SUPFAM" id="SSF56935">
    <property type="entry name" value="Porins"/>
    <property type="match status" value="1"/>
</dbReference>
<reference evidence="5" key="2">
    <citation type="journal article" date="2021" name="PeerJ">
        <title>Extensive microbial diversity within the chicken gut microbiome revealed by metagenomics and culture.</title>
        <authorList>
            <person name="Gilroy R."/>
            <person name="Ravi A."/>
            <person name="Getino M."/>
            <person name="Pursley I."/>
            <person name="Horton D.L."/>
            <person name="Alikhan N.F."/>
            <person name="Baker D."/>
            <person name="Gharbi K."/>
            <person name="Hall N."/>
            <person name="Watson M."/>
            <person name="Adriaenssens E.M."/>
            <person name="Foster-Nyarko E."/>
            <person name="Jarju S."/>
            <person name="Secka A."/>
            <person name="Antonio M."/>
            <person name="Oren A."/>
            <person name="Chaudhuri R.R."/>
            <person name="La Ragione R."/>
            <person name="Hildebrand F."/>
            <person name="Pallen M.J."/>
        </authorList>
    </citation>
    <scope>NUCLEOTIDE SEQUENCE</scope>
    <source>
        <strain evidence="5">B3-1481</strain>
    </source>
</reference>
<reference evidence="5" key="1">
    <citation type="submission" date="2020-10" db="EMBL/GenBank/DDBJ databases">
        <authorList>
            <person name="Gilroy R."/>
        </authorList>
    </citation>
    <scope>NUCLEOTIDE SEQUENCE</scope>
    <source>
        <strain evidence="5">B3-1481</strain>
    </source>
</reference>
<evidence type="ECO:0000256" key="1">
    <source>
        <dbReference type="ARBA" id="ARBA00004442"/>
    </source>
</evidence>
<proteinExistence type="predicted"/>
<dbReference type="GO" id="GO:0009279">
    <property type="term" value="C:cell outer membrane"/>
    <property type="evidence" value="ECO:0007669"/>
    <property type="project" value="UniProtKB-SubCell"/>
</dbReference>
<dbReference type="AlphaFoldDB" id="A0A9D9IY65"/>
<dbReference type="InterPro" id="IPR036942">
    <property type="entry name" value="Beta-barrel_TonB_sf"/>
</dbReference>
<sequence length="669" mass="75700">HVDISTKEGADNEDFFNISFSTGGYFHTLSSDFYRMDGRSLFLTPSLDPAVRSMNSSEFEDCSRSSDIFGTSFRTYGRKPLPDLNGSFGLGRNFDLGGQTLSVLASASIKTGDETMTDAFYRTYEASSQGNLKSDYNYDSYKQKLDIAALADIDYTLRESDNIGFTAFFARNASDTHLDRRGFDYQETYDLVGSNQVTHIYTLQNYQLSGHHDLDAWDIDWGASYSLTSSDEPDRRQVMYRRGTDGQLRFFDLNQQETQRYFGKLSENELVADIKATYNFNESDRLRFGLTAKDKTRAFRTTRFYYNLKNLDEQISDVHNPDAYLNFENVSNGLISIKRSQYARDQYDALNLIGAAFVEADLHFGEKWQLNAGLRFEASRQSVDYNDDVEDLTRNLDAFDLFPAINLRYNIADRNMLRLSLSRTVTRPSFVEMAPFLYQESFGGAQIRGNEDLMNGYNYNVDLRYEVFSGSSTDMFAATAYYKFLQNPIERTQRLSGGATEHSFQNAENGLAAGIEVEFRKEIVRDLSASANASLMYTNVILPEGGSYTNDRRSLQGASPYLANADISYTPSFRNGSSLSLALLYNLQGPRIHAVGVMGLGDVKQMPVHTIDFNGSYSFNEHFSLKFAFKNLLDSTIRFTQDIPSAGRTVEVEQWKVGTGFELGISWSL</sequence>